<dbReference type="InterPro" id="IPR036249">
    <property type="entry name" value="Thioredoxin-like_sf"/>
</dbReference>
<evidence type="ECO:0000256" key="4">
    <source>
        <dbReference type="RuleBase" id="RU362029"/>
    </source>
</evidence>
<accession>A0ABZ2G9K9</accession>
<dbReference type="Proteomes" id="UP001379444">
    <property type="component" value="Chromosome"/>
</dbReference>
<evidence type="ECO:0000256" key="1">
    <source>
        <dbReference type="ARBA" id="ARBA00007198"/>
    </source>
</evidence>
<proteinExistence type="inferred from homology"/>
<reference evidence="5 6" key="1">
    <citation type="journal article" date="2024" name="Front. Plant Sci.">
        <title>Comprehensive phenomic and genomic studies of the species, Pectobacterium cacticida and proposal for reclassification as Alcorniella cacticida comb. nov.</title>
        <authorList>
            <person name="Jonca J."/>
            <person name="Pirhonen M."/>
            <person name="Waleron M.M."/>
            <person name="Gawor J."/>
            <person name="Mrozik A."/>
            <person name="Smoktunowicz M."/>
            <person name="Waleron K."/>
            <person name="Waleron M."/>
        </authorList>
    </citation>
    <scope>NUCLEOTIDE SEQUENCE [LARGE SCALE GENOMIC DNA]</scope>
    <source>
        <strain evidence="5 6">DPMP6</strain>
    </source>
</reference>
<dbReference type="NCBIfam" id="TIGR00014">
    <property type="entry name" value="arsC"/>
    <property type="match status" value="1"/>
</dbReference>
<dbReference type="SUPFAM" id="SSF52833">
    <property type="entry name" value="Thioredoxin-like"/>
    <property type="match status" value="1"/>
</dbReference>
<evidence type="ECO:0000313" key="6">
    <source>
        <dbReference type="Proteomes" id="UP001379444"/>
    </source>
</evidence>
<gene>
    <name evidence="5" type="primary">arsC</name>
    <name evidence="5" type="ORF">QNA12_15360</name>
</gene>
<dbReference type="PANTHER" id="PTHR30041:SF4">
    <property type="entry name" value="ARSENATE REDUCTASE"/>
    <property type="match status" value="1"/>
</dbReference>
<organism evidence="5 6">
    <name type="scientific">Pectobacterium cacticida</name>
    <dbReference type="NCBI Taxonomy" id="69221"/>
    <lineage>
        <taxon>Bacteria</taxon>
        <taxon>Pseudomonadati</taxon>
        <taxon>Pseudomonadota</taxon>
        <taxon>Gammaproteobacteria</taxon>
        <taxon>Enterobacterales</taxon>
        <taxon>Pectobacteriaceae</taxon>
        <taxon>Pectobacterium</taxon>
    </lineage>
</organism>
<dbReference type="InterPro" id="IPR006660">
    <property type="entry name" value="Arsenate_reductase-like"/>
</dbReference>
<comment type="similarity">
    <text evidence="1 3 4">Belongs to the ArsC family.</text>
</comment>
<comment type="catalytic activity">
    <reaction evidence="4">
        <text>[glutaredoxin]-dithiol + arsenate + glutathione + H(+) = glutathionyl-S-S-[glutaredoxin] + arsenite + H2O</text>
        <dbReference type="Rhea" id="RHEA:22016"/>
        <dbReference type="Rhea" id="RHEA-COMP:10729"/>
        <dbReference type="Rhea" id="RHEA-COMP:17668"/>
        <dbReference type="ChEBI" id="CHEBI:15377"/>
        <dbReference type="ChEBI" id="CHEBI:15378"/>
        <dbReference type="ChEBI" id="CHEBI:29242"/>
        <dbReference type="ChEBI" id="CHEBI:29950"/>
        <dbReference type="ChEBI" id="CHEBI:48597"/>
        <dbReference type="ChEBI" id="CHEBI:57925"/>
        <dbReference type="ChEBI" id="CHEBI:146199"/>
        <dbReference type="EC" id="1.20.4.1"/>
    </reaction>
</comment>
<keyword evidence="2 4" id="KW-0560">Oxidoreductase</keyword>
<evidence type="ECO:0000313" key="5">
    <source>
        <dbReference type="EMBL" id="WWO37887.1"/>
    </source>
</evidence>
<dbReference type="Gene3D" id="3.40.30.10">
    <property type="entry name" value="Glutaredoxin"/>
    <property type="match status" value="1"/>
</dbReference>
<dbReference type="CDD" id="cd03034">
    <property type="entry name" value="ArsC_ArsC"/>
    <property type="match status" value="1"/>
</dbReference>
<dbReference type="EC" id="1.20.4.1" evidence="4"/>
<dbReference type="InterPro" id="IPR006659">
    <property type="entry name" value="Arsenate_reductase"/>
</dbReference>
<keyword evidence="6" id="KW-1185">Reference proteome</keyword>
<dbReference type="Pfam" id="PF03960">
    <property type="entry name" value="ArsC"/>
    <property type="match status" value="1"/>
</dbReference>
<dbReference type="PROSITE" id="PS51353">
    <property type="entry name" value="ARSC"/>
    <property type="match status" value="1"/>
</dbReference>
<sequence>MTHSSTSASVTIYHNPRCSKSRETLALLQERNITPNIVLYLDTPPDAATLAQLVRQLGFSSARQLMRTKEEVYRQLALSAPSLTEAQLIQAMVDNPKLIERPIVVAGGQARIGRPPEQVLDILPQ</sequence>
<dbReference type="PANTHER" id="PTHR30041">
    <property type="entry name" value="ARSENATE REDUCTASE"/>
    <property type="match status" value="1"/>
</dbReference>
<dbReference type="EMBL" id="CP125967">
    <property type="protein sequence ID" value="WWO37887.1"/>
    <property type="molecule type" value="Genomic_DNA"/>
</dbReference>
<evidence type="ECO:0000256" key="2">
    <source>
        <dbReference type="ARBA" id="ARBA00023002"/>
    </source>
</evidence>
<evidence type="ECO:0000256" key="3">
    <source>
        <dbReference type="PROSITE-ProRule" id="PRU01282"/>
    </source>
</evidence>
<dbReference type="GO" id="GO:0008794">
    <property type="term" value="F:arsenate reductase (glutaredoxin) activity"/>
    <property type="evidence" value="ECO:0007669"/>
    <property type="project" value="UniProtKB-EC"/>
</dbReference>
<name>A0ABZ2G9K9_9GAMM</name>
<protein>
    <recommendedName>
        <fullName evidence="4">Arsenate reductase</fullName>
        <ecNumber evidence="4">1.20.4.1</ecNumber>
    </recommendedName>
</protein>
<dbReference type="RefSeq" id="WP_264498057.1">
    <property type="nucleotide sequence ID" value="NZ_CP109947.1"/>
</dbReference>